<dbReference type="AlphaFoldDB" id="A0A6J0C687"/>
<evidence type="ECO:0000256" key="4">
    <source>
        <dbReference type="ARBA" id="ARBA00018680"/>
    </source>
</evidence>
<keyword evidence="12" id="KW-0472">Membrane</keyword>
<evidence type="ECO:0000256" key="14">
    <source>
        <dbReference type="ARBA" id="ARBA00032688"/>
    </source>
</evidence>
<dbReference type="OrthoDB" id="521512at2759"/>
<organism evidence="16">
    <name type="scientific">Neodiprion lecontei</name>
    <name type="common">Redheaded pine sawfly</name>
    <dbReference type="NCBI Taxonomy" id="441921"/>
    <lineage>
        <taxon>Eukaryota</taxon>
        <taxon>Metazoa</taxon>
        <taxon>Ecdysozoa</taxon>
        <taxon>Arthropoda</taxon>
        <taxon>Hexapoda</taxon>
        <taxon>Insecta</taxon>
        <taxon>Pterygota</taxon>
        <taxon>Neoptera</taxon>
        <taxon>Endopterygota</taxon>
        <taxon>Hymenoptera</taxon>
        <taxon>Tenthredinoidea</taxon>
        <taxon>Diprionidae</taxon>
        <taxon>Diprioninae</taxon>
        <taxon>Neodiprion</taxon>
    </lineage>
</organism>
<dbReference type="GO" id="GO:0032981">
    <property type="term" value="P:mitochondrial respiratory chain complex I assembly"/>
    <property type="evidence" value="ECO:0007669"/>
    <property type="project" value="TreeGrafter"/>
</dbReference>
<dbReference type="Proteomes" id="UP000829291">
    <property type="component" value="Chromosome 1"/>
</dbReference>
<keyword evidence="6" id="KW-0679">Respiratory chain</keyword>
<dbReference type="PANTHER" id="PTHR15082:SF2">
    <property type="entry name" value="NADH DEHYDROGENASE [UBIQUINONE] 1 BETA SUBCOMPLEX SUBUNIT 3"/>
    <property type="match status" value="1"/>
</dbReference>
<evidence type="ECO:0000256" key="5">
    <source>
        <dbReference type="ARBA" id="ARBA00022448"/>
    </source>
</evidence>
<evidence type="ECO:0000313" key="15">
    <source>
        <dbReference type="Proteomes" id="UP000829291"/>
    </source>
</evidence>
<keyword evidence="15" id="KW-1185">Reference proteome</keyword>
<evidence type="ECO:0000256" key="9">
    <source>
        <dbReference type="ARBA" id="ARBA00022982"/>
    </source>
</evidence>
<dbReference type="KEGG" id="nlo:107225844"/>
<evidence type="ECO:0000256" key="1">
    <source>
        <dbReference type="ARBA" id="ARBA00003195"/>
    </source>
</evidence>
<dbReference type="PANTHER" id="PTHR15082">
    <property type="entry name" value="NADH-UBIQUINONE OXIDOREDUCTASE B12 SUBUNIT"/>
    <property type="match status" value="1"/>
</dbReference>
<dbReference type="RefSeq" id="XP_015521935.1">
    <property type="nucleotide sequence ID" value="XM_015666449.2"/>
</dbReference>
<dbReference type="GO" id="GO:0005743">
    <property type="term" value="C:mitochondrial inner membrane"/>
    <property type="evidence" value="ECO:0007669"/>
    <property type="project" value="UniProtKB-SubCell"/>
</dbReference>
<evidence type="ECO:0000256" key="13">
    <source>
        <dbReference type="ARBA" id="ARBA00030217"/>
    </source>
</evidence>
<evidence type="ECO:0000256" key="2">
    <source>
        <dbReference type="ARBA" id="ARBA00004298"/>
    </source>
</evidence>
<keyword evidence="10" id="KW-1133">Transmembrane helix</keyword>
<evidence type="ECO:0000256" key="12">
    <source>
        <dbReference type="ARBA" id="ARBA00023136"/>
    </source>
</evidence>
<dbReference type="Pfam" id="PF08122">
    <property type="entry name" value="NDUF_B12"/>
    <property type="match status" value="1"/>
</dbReference>
<evidence type="ECO:0000256" key="11">
    <source>
        <dbReference type="ARBA" id="ARBA00023128"/>
    </source>
</evidence>
<comment type="subcellular location">
    <subcellularLocation>
        <location evidence="2">Mitochondrion inner membrane</location>
        <topology evidence="2">Single-pass membrane protein</topology>
        <orientation evidence="2">Matrix side</orientation>
    </subcellularLocation>
</comment>
<evidence type="ECO:0000256" key="6">
    <source>
        <dbReference type="ARBA" id="ARBA00022660"/>
    </source>
</evidence>
<keyword evidence="7" id="KW-0812">Transmembrane</keyword>
<gene>
    <name evidence="16" type="primary">LOC107225844</name>
</gene>
<protein>
    <recommendedName>
        <fullName evidence="4">NADH dehydrogenase [ubiquinone] 1 beta subcomplex subunit 3</fullName>
    </recommendedName>
    <alternativeName>
        <fullName evidence="13">Complex I-B12</fullName>
    </alternativeName>
    <alternativeName>
        <fullName evidence="14">NADH-ubiquinone oxidoreductase B12 subunit</fullName>
    </alternativeName>
</protein>
<comment type="function">
    <text evidence="1">Accessory subunit of the mitochondrial membrane respiratory chain NADH dehydrogenase (Complex I), that is believed not to be involved in catalysis. Complex I functions in the transfer of electrons from NADH to the respiratory chain. The immediate electron acceptor for the enzyme is believed to be ubiquinone.</text>
</comment>
<evidence type="ECO:0000256" key="3">
    <source>
        <dbReference type="ARBA" id="ARBA00005667"/>
    </source>
</evidence>
<evidence type="ECO:0000313" key="16">
    <source>
        <dbReference type="RefSeq" id="XP_015521935.1"/>
    </source>
</evidence>
<keyword evidence="11" id="KW-0496">Mitochondrion</keyword>
<comment type="similarity">
    <text evidence="3">Belongs to the complex I NDUFB3 subunit family.</text>
</comment>
<keyword evidence="9" id="KW-0249">Electron transport</keyword>
<evidence type="ECO:0000256" key="7">
    <source>
        <dbReference type="ARBA" id="ARBA00022692"/>
    </source>
</evidence>
<proteinExistence type="inferred from homology"/>
<sequence>MGGHDHHKPYNVPEHTIYKLENAPELLRVQEKLAKEGLRDPWLRNEVWRYDVTKWGTFWGRGFRYATCGLKLGIPLFLLTIGLEKALGIEYGHGHSHDHDAHSGEHGGHH</sequence>
<dbReference type="InterPro" id="IPR012576">
    <property type="entry name" value="NDUFB3"/>
</dbReference>
<dbReference type="CTD" id="37466"/>
<keyword evidence="8" id="KW-0999">Mitochondrion inner membrane</keyword>
<accession>A0A6J0C687</accession>
<evidence type="ECO:0000256" key="8">
    <source>
        <dbReference type="ARBA" id="ARBA00022792"/>
    </source>
</evidence>
<reference evidence="16" key="1">
    <citation type="submission" date="2025-08" db="UniProtKB">
        <authorList>
            <consortium name="RefSeq"/>
        </authorList>
    </citation>
    <scope>IDENTIFICATION</scope>
    <source>
        <tissue evidence="16">Thorax and Abdomen</tissue>
    </source>
</reference>
<evidence type="ECO:0000256" key="10">
    <source>
        <dbReference type="ARBA" id="ARBA00022989"/>
    </source>
</evidence>
<dbReference type="GeneID" id="107225844"/>
<dbReference type="GO" id="GO:0022900">
    <property type="term" value="P:electron transport chain"/>
    <property type="evidence" value="ECO:0007669"/>
    <property type="project" value="InterPro"/>
</dbReference>
<name>A0A6J0C687_NEOLC</name>
<keyword evidence="5" id="KW-0813">Transport</keyword>